<proteinExistence type="inferred from homology"/>
<dbReference type="GO" id="GO:0030674">
    <property type="term" value="F:protein-macromolecule adaptor activity"/>
    <property type="evidence" value="ECO:0007669"/>
    <property type="project" value="TreeGrafter"/>
</dbReference>
<name>A0A061H9C2_9BASI</name>
<dbReference type="GeneID" id="19317419"/>
<dbReference type="Proteomes" id="UP000053664">
    <property type="component" value="Unassembled WGS sequence"/>
</dbReference>
<dbReference type="Gene3D" id="1.10.418.40">
    <property type="entry name" value="Autophagy protein 6/Beclin 1"/>
    <property type="match status" value="1"/>
</dbReference>
<evidence type="ECO:0000313" key="6">
    <source>
        <dbReference type="Proteomes" id="UP000053664"/>
    </source>
</evidence>
<evidence type="ECO:0000259" key="3">
    <source>
        <dbReference type="Pfam" id="PF04111"/>
    </source>
</evidence>
<dbReference type="GO" id="GO:0000423">
    <property type="term" value="P:mitophagy"/>
    <property type="evidence" value="ECO:0007669"/>
    <property type="project" value="TreeGrafter"/>
</dbReference>
<feature type="domain" description="Atg6 BARA" evidence="3">
    <location>
        <begin position="264"/>
        <end position="438"/>
    </location>
</feature>
<accession>A0A061H9C2</accession>
<evidence type="ECO:0000256" key="2">
    <source>
        <dbReference type="SAM" id="MobiDB-lite"/>
    </source>
</evidence>
<dbReference type="InterPro" id="IPR041691">
    <property type="entry name" value="Atg6/beclin_CC"/>
</dbReference>
<dbReference type="EMBL" id="KE361632">
    <property type="protein sequence ID" value="EPQ29019.1"/>
    <property type="molecule type" value="Genomic_DNA"/>
</dbReference>
<dbReference type="GO" id="GO:0000407">
    <property type="term" value="C:phagophore assembly site"/>
    <property type="evidence" value="ECO:0007669"/>
    <property type="project" value="TreeGrafter"/>
</dbReference>
<sequence length="486" mass="53290">MSFTCQKCRQPLLLSPTLSSELDLNQSAYDLIQDSFIAHPHRSHPHRHASSSAAAAQLGHTPHAITTTSPSSPASPAATGTDAQGSLSARLLASSRLFDLLSHPHLPHASTSDPSTAIDHPLCNECTDALLEIMDDQMANIRKERDALLAFESECKRYGVMPSSKGTSDEQPSQQQQQQLQDLISQLATDEKQAKDDLELAESQRLSVEDELRALDQQERALQAEEESFWAKHSAHALEIAQLSSARSSLLTSLDHTRASLARLTLTNVYNDAFCIGHDGGFATINGLRLGRLPGANVEWNEINAAWGQTALLLSTLARKLDVDFQGWRILPKGSFSTVHRTDGDRAVYELYGSGDWQIGRLLQSRRFDHAMVGFLDCLKQLATWASQRDESLRLPHAINKDRIGEASIRLQFGQDETWTRALRHVLWTLKVLLSWTVQRIDELDPHPPQQAQRPPTTAAAAAAAAATAATAAATVPPSPRRSIAA</sequence>
<dbReference type="AlphaFoldDB" id="A0A061H9C2"/>
<dbReference type="KEGG" id="pfp:PFL1_03309"/>
<dbReference type="FunFam" id="1.10.418.40:FF:000006">
    <property type="entry name" value="Chromosome 12, whole genome shotgun sequence"/>
    <property type="match status" value="1"/>
</dbReference>
<dbReference type="InterPro" id="IPR038274">
    <property type="entry name" value="Atg6/Beclin_C_sf"/>
</dbReference>
<feature type="region of interest" description="Disordered" evidence="2">
    <location>
        <begin position="63"/>
        <end position="86"/>
    </location>
</feature>
<dbReference type="GO" id="GO:0043548">
    <property type="term" value="F:phosphatidylinositol 3-kinase binding"/>
    <property type="evidence" value="ECO:0007669"/>
    <property type="project" value="TreeGrafter"/>
</dbReference>
<protein>
    <submittedName>
        <fullName evidence="5">Uncharacterized protein</fullName>
    </submittedName>
</protein>
<dbReference type="InterPro" id="IPR007243">
    <property type="entry name" value="Atg6/Beclin"/>
</dbReference>
<feature type="region of interest" description="Disordered" evidence="2">
    <location>
        <begin position="445"/>
        <end position="486"/>
    </location>
</feature>
<organism evidence="5 6">
    <name type="scientific">Pseudozyma flocculosa PF-1</name>
    <dbReference type="NCBI Taxonomy" id="1277687"/>
    <lineage>
        <taxon>Eukaryota</taxon>
        <taxon>Fungi</taxon>
        <taxon>Dikarya</taxon>
        <taxon>Basidiomycota</taxon>
        <taxon>Ustilaginomycotina</taxon>
        <taxon>Ustilaginomycetes</taxon>
        <taxon>Ustilaginales</taxon>
        <taxon>Ustilaginaceae</taxon>
        <taxon>Pseudozyma</taxon>
    </lineage>
</organism>
<dbReference type="RefSeq" id="XP_007879017.1">
    <property type="nucleotide sequence ID" value="XM_007880826.1"/>
</dbReference>
<dbReference type="GO" id="GO:0006995">
    <property type="term" value="P:cellular response to nitrogen starvation"/>
    <property type="evidence" value="ECO:0007669"/>
    <property type="project" value="TreeGrafter"/>
</dbReference>
<dbReference type="eggNOG" id="KOG2751">
    <property type="taxonomic scope" value="Eukaryota"/>
</dbReference>
<dbReference type="Pfam" id="PF04111">
    <property type="entry name" value="APG6"/>
    <property type="match status" value="1"/>
</dbReference>
<dbReference type="Pfam" id="PF17675">
    <property type="entry name" value="APG6_N"/>
    <property type="match status" value="1"/>
</dbReference>
<reference evidence="5 6" key="1">
    <citation type="journal article" date="2013" name="Plant Cell">
        <title>The transition from a phytopathogenic smut ancestor to an anamorphic biocontrol agent deciphered by comparative whole-genome analysis.</title>
        <authorList>
            <person name="Lefebvre F."/>
            <person name="Joly D.L."/>
            <person name="Labbe C."/>
            <person name="Teichmann B."/>
            <person name="Linning R."/>
            <person name="Belzile F."/>
            <person name="Bakkeren G."/>
            <person name="Belanger R.R."/>
        </authorList>
    </citation>
    <scope>NUCLEOTIDE SEQUENCE [LARGE SCALE GENOMIC DNA]</scope>
    <source>
        <strain evidence="5 6">PF-1</strain>
    </source>
</reference>
<evidence type="ECO:0000313" key="5">
    <source>
        <dbReference type="EMBL" id="EPQ29019.1"/>
    </source>
</evidence>
<feature type="region of interest" description="Disordered" evidence="2">
    <location>
        <begin position="160"/>
        <end position="181"/>
    </location>
</feature>
<dbReference type="PANTHER" id="PTHR12768">
    <property type="entry name" value="BECLIN 1"/>
    <property type="match status" value="1"/>
</dbReference>
<dbReference type="GO" id="GO:0034272">
    <property type="term" value="C:phosphatidylinositol 3-kinase complex, class III, type II"/>
    <property type="evidence" value="ECO:0007669"/>
    <property type="project" value="TreeGrafter"/>
</dbReference>
<dbReference type="GO" id="GO:0000045">
    <property type="term" value="P:autophagosome assembly"/>
    <property type="evidence" value="ECO:0007669"/>
    <property type="project" value="TreeGrafter"/>
</dbReference>
<evidence type="ECO:0000259" key="4">
    <source>
        <dbReference type="Pfam" id="PF17675"/>
    </source>
</evidence>
<dbReference type="InterPro" id="IPR040455">
    <property type="entry name" value="Atg6_BARA"/>
</dbReference>
<evidence type="ECO:0000256" key="1">
    <source>
        <dbReference type="ARBA" id="ARBA00005965"/>
    </source>
</evidence>
<dbReference type="OrthoDB" id="20368at2759"/>
<feature type="domain" description="Atg6/beclin coiled-coil" evidence="4">
    <location>
        <begin position="121"/>
        <end position="260"/>
    </location>
</feature>
<dbReference type="HOGENOM" id="CLU_024219_4_1_1"/>
<dbReference type="GO" id="GO:0045324">
    <property type="term" value="P:late endosome to vacuole transport"/>
    <property type="evidence" value="ECO:0007669"/>
    <property type="project" value="TreeGrafter"/>
</dbReference>
<dbReference type="GO" id="GO:0034271">
    <property type="term" value="C:phosphatidylinositol 3-kinase complex, class III, type I"/>
    <property type="evidence" value="ECO:0007669"/>
    <property type="project" value="TreeGrafter"/>
</dbReference>
<comment type="similarity">
    <text evidence="1">Belongs to the beclin family.</text>
</comment>
<feature type="compositionally biased region" description="Low complexity" evidence="2">
    <location>
        <begin position="169"/>
        <end position="181"/>
    </location>
</feature>
<feature type="compositionally biased region" description="Low complexity" evidence="2">
    <location>
        <begin position="457"/>
        <end position="475"/>
    </location>
</feature>
<dbReference type="PANTHER" id="PTHR12768:SF4">
    <property type="entry name" value="BECLIN-1"/>
    <property type="match status" value="1"/>
</dbReference>
<gene>
    <name evidence="5" type="ORF">PFL1_03309</name>
</gene>